<dbReference type="Gene3D" id="3.40.309.10">
    <property type="entry name" value="Aldehyde Dehydrogenase, Chain A, domain 2"/>
    <property type="match status" value="1"/>
</dbReference>
<dbReference type="AlphaFoldDB" id="A0A177HIZ1"/>
<evidence type="ECO:0000313" key="6">
    <source>
        <dbReference type="EMBL" id="OAH10942.1"/>
    </source>
</evidence>
<dbReference type="EC" id="1.2.1.3" evidence="6"/>
<comment type="similarity">
    <text evidence="1 4">Belongs to the aldehyde dehydrogenase family.</text>
</comment>
<feature type="active site" evidence="3">
    <location>
        <position position="249"/>
    </location>
</feature>
<dbReference type="InterPro" id="IPR016162">
    <property type="entry name" value="Ald_DH_N"/>
</dbReference>
<accession>A0A177HIZ1</accession>
<evidence type="ECO:0000256" key="1">
    <source>
        <dbReference type="ARBA" id="ARBA00009986"/>
    </source>
</evidence>
<dbReference type="CDD" id="cd07078">
    <property type="entry name" value="ALDH"/>
    <property type="match status" value="1"/>
</dbReference>
<protein>
    <submittedName>
        <fullName evidence="6">Putative aldehyde dehydrogenase AldA</fullName>
        <ecNumber evidence="6">1.2.1.3</ecNumber>
    </submittedName>
</protein>
<proteinExistence type="inferred from homology"/>
<sequence length="485" mass="50704">MTAAAAPAPAAGRAVLDPATAQGRPVLDPATGRVLTHVPDTDASGVAAAVTRADTAFHEHWADTSPAHRSGLLRELARLLRDDRDELAALERSNAGKPTARAAGEVAFAAQVADWFAAAARYPVGETYPAGPGMRTYTDRVPVGVCAAIVPNNYPLLLAVWKIAAALAYGNTVVVKPAPETPLSIRRLVERAAAVLPEGVLTAVYGGAETGRLLCDQQAVGMVSFTGSTAAGRDVARRCAEGLKPVSLELGGKSPVVVFRDADLDAAAQAVVTGFTGNTGQVCVAGSRLVVDRAVHDEFVARVAELAGDLRVGRPADPGTDLGPLISEAAATRTAEIVEEAAARGADVILPPGRSSVLHDLDGGFFVHPAILDRVPFDSRAWREEIFAPVLSVASFATDDEALALAHDTAYGLSASVWTSDADRVERFGRALRAGMVWVNTWGDTEETVSVSGLGQSGYGRELGIHAVEGYTRPRAVWVAHRPGR</sequence>
<dbReference type="InterPro" id="IPR016161">
    <property type="entry name" value="Ald_DH/histidinol_DH"/>
</dbReference>
<reference evidence="6 7" key="1">
    <citation type="submission" date="2015-12" db="EMBL/GenBank/DDBJ databases">
        <title>Genome sequence of Streptomyces sp. G25.</title>
        <authorList>
            <person name="Poehlein A."/>
            <person name="Roettig A."/>
            <person name="Hiessl S."/>
            <person name="Hauschild P."/>
            <person name="Schauer J."/>
            <person name="Madkour M.H."/>
            <person name="Al-Ansari A.M."/>
            <person name="Almakishah N.H."/>
            <person name="Steinbuechel A."/>
            <person name="Daniel R."/>
        </authorList>
    </citation>
    <scope>NUCLEOTIDE SEQUENCE [LARGE SCALE GENOMIC DNA]</scope>
    <source>
        <strain evidence="7">G25(2015)</strain>
    </source>
</reference>
<keyword evidence="7" id="KW-1185">Reference proteome</keyword>
<dbReference type="Proteomes" id="UP000077381">
    <property type="component" value="Unassembled WGS sequence"/>
</dbReference>
<evidence type="ECO:0000256" key="2">
    <source>
        <dbReference type="ARBA" id="ARBA00023002"/>
    </source>
</evidence>
<dbReference type="SUPFAM" id="SSF53720">
    <property type="entry name" value="ALDH-like"/>
    <property type="match status" value="1"/>
</dbReference>
<dbReference type="InterPro" id="IPR015590">
    <property type="entry name" value="Aldehyde_DH_dom"/>
</dbReference>
<evidence type="ECO:0000313" key="7">
    <source>
        <dbReference type="Proteomes" id="UP000077381"/>
    </source>
</evidence>
<dbReference type="PROSITE" id="PS00687">
    <property type="entry name" value="ALDEHYDE_DEHYDR_GLU"/>
    <property type="match status" value="1"/>
</dbReference>
<dbReference type="PANTHER" id="PTHR11699">
    <property type="entry name" value="ALDEHYDE DEHYDROGENASE-RELATED"/>
    <property type="match status" value="1"/>
</dbReference>
<evidence type="ECO:0000259" key="5">
    <source>
        <dbReference type="Pfam" id="PF00171"/>
    </source>
</evidence>
<comment type="caution">
    <text evidence="6">The sequence shown here is derived from an EMBL/GenBank/DDBJ whole genome shotgun (WGS) entry which is preliminary data.</text>
</comment>
<dbReference type="RefSeq" id="WP_067283682.1">
    <property type="nucleotide sequence ID" value="NZ_LOHS01000117.1"/>
</dbReference>
<dbReference type="OrthoDB" id="3955952at2"/>
<dbReference type="Gene3D" id="3.40.605.10">
    <property type="entry name" value="Aldehyde Dehydrogenase, Chain A, domain 1"/>
    <property type="match status" value="1"/>
</dbReference>
<dbReference type="GO" id="GO:0004029">
    <property type="term" value="F:aldehyde dehydrogenase (NAD+) activity"/>
    <property type="evidence" value="ECO:0007669"/>
    <property type="project" value="UniProtKB-EC"/>
</dbReference>
<dbReference type="PATRIC" id="fig|1716141.3.peg.6079"/>
<name>A0A177HIZ1_9ACTN</name>
<dbReference type="InterPro" id="IPR016163">
    <property type="entry name" value="Ald_DH_C"/>
</dbReference>
<dbReference type="STRING" id="1716141.STSP_57840"/>
<evidence type="ECO:0000256" key="4">
    <source>
        <dbReference type="RuleBase" id="RU003345"/>
    </source>
</evidence>
<dbReference type="InterPro" id="IPR029510">
    <property type="entry name" value="Ald_DH_CS_GLU"/>
</dbReference>
<feature type="domain" description="Aldehyde dehydrogenase" evidence="5">
    <location>
        <begin position="24"/>
        <end position="477"/>
    </location>
</feature>
<dbReference type="FunFam" id="3.40.309.10:FF:000009">
    <property type="entry name" value="Aldehyde dehydrogenase A"/>
    <property type="match status" value="1"/>
</dbReference>
<dbReference type="EMBL" id="LOHS01000117">
    <property type="protein sequence ID" value="OAH10942.1"/>
    <property type="molecule type" value="Genomic_DNA"/>
</dbReference>
<organism evidence="6 7">
    <name type="scientific">Streptomyces jeddahensis</name>
    <dbReference type="NCBI Taxonomy" id="1716141"/>
    <lineage>
        <taxon>Bacteria</taxon>
        <taxon>Bacillati</taxon>
        <taxon>Actinomycetota</taxon>
        <taxon>Actinomycetes</taxon>
        <taxon>Kitasatosporales</taxon>
        <taxon>Streptomycetaceae</taxon>
        <taxon>Streptomyces</taxon>
    </lineage>
</organism>
<dbReference type="Pfam" id="PF00171">
    <property type="entry name" value="Aldedh"/>
    <property type="match status" value="1"/>
</dbReference>
<keyword evidence="2 4" id="KW-0560">Oxidoreductase</keyword>
<evidence type="ECO:0000256" key="3">
    <source>
        <dbReference type="PROSITE-ProRule" id="PRU10007"/>
    </source>
</evidence>
<dbReference type="FunFam" id="3.40.605.10:FF:000007">
    <property type="entry name" value="NAD/NADP-dependent betaine aldehyde dehydrogenase"/>
    <property type="match status" value="1"/>
</dbReference>
<gene>
    <name evidence="6" type="primary">aldA_2</name>
    <name evidence="6" type="ORF">STSP_57840</name>
</gene>